<feature type="compositionally biased region" description="Polar residues" evidence="1">
    <location>
        <begin position="51"/>
        <end position="66"/>
    </location>
</feature>
<dbReference type="AlphaFoldDB" id="A0A5A7P7X2"/>
<sequence length="151" mass="15995">MSFSPLGFLSPPPLAAQALSGGSKCRLATSGGGPSSPFKATSPFSRRGQGPSLQMLQRESTSCPSSRFATGRFWASSSRPFSAASRTSASSLDERCMKIRSGITIGQAECDNSRLSDLHEIAPSALVRTVTSGSEVVKERNQATNRVKILR</sequence>
<comment type="caution">
    <text evidence="2">The sequence shown here is derived from an EMBL/GenBank/DDBJ whole genome shotgun (WGS) entry which is preliminary data.</text>
</comment>
<accession>A0A5A7P7X2</accession>
<name>A0A5A7P7X2_STRAF</name>
<proteinExistence type="predicted"/>
<reference evidence="3" key="1">
    <citation type="journal article" date="2019" name="Curr. Biol.">
        <title>Genome Sequence of Striga asiatica Provides Insight into the Evolution of Plant Parasitism.</title>
        <authorList>
            <person name="Yoshida S."/>
            <person name="Kim S."/>
            <person name="Wafula E.K."/>
            <person name="Tanskanen J."/>
            <person name="Kim Y.M."/>
            <person name="Honaas L."/>
            <person name="Yang Z."/>
            <person name="Spallek T."/>
            <person name="Conn C.E."/>
            <person name="Ichihashi Y."/>
            <person name="Cheong K."/>
            <person name="Cui S."/>
            <person name="Der J.P."/>
            <person name="Gundlach H."/>
            <person name="Jiao Y."/>
            <person name="Hori C."/>
            <person name="Ishida J.K."/>
            <person name="Kasahara H."/>
            <person name="Kiba T."/>
            <person name="Kim M.S."/>
            <person name="Koo N."/>
            <person name="Laohavisit A."/>
            <person name="Lee Y.H."/>
            <person name="Lumba S."/>
            <person name="McCourt P."/>
            <person name="Mortimer J.C."/>
            <person name="Mutuku J.M."/>
            <person name="Nomura T."/>
            <person name="Sasaki-Sekimoto Y."/>
            <person name="Seto Y."/>
            <person name="Wang Y."/>
            <person name="Wakatake T."/>
            <person name="Sakakibara H."/>
            <person name="Demura T."/>
            <person name="Yamaguchi S."/>
            <person name="Yoneyama K."/>
            <person name="Manabe R.I."/>
            <person name="Nelson D.C."/>
            <person name="Schulman A.H."/>
            <person name="Timko M.P."/>
            <person name="dePamphilis C.W."/>
            <person name="Choi D."/>
            <person name="Shirasu K."/>
        </authorList>
    </citation>
    <scope>NUCLEOTIDE SEQUENCE [LARGE SCALE GENOMIC DNA]</scope>
    <source>
        <strain evidence="3">cv. UVA1</strain>
    </source>
</reference>
<evidence type="ECO:0000313" key="3">
    <source>
        <dbReference type="Proteomes" id="UP000325081"/>
    </source>
</evidence>
<dbReference type="EMBL" id="BKCP01002891">
    <property type="protein sequence ID" value="GER28588.1"/>
    <property type="molecule type" value="Genomic_DNA"/>
</dbReference>
<dbReference type="Proteomes" id="UP000325081">
    <property type="component" value="Unassembled WGS sequence"/>
</dbReference>
<gene>
    <name evidence="2" type="ORF">STAS_04401</name>
</gene>
<organism evidence="2 3">
    <name type="scientific">Striga asiatica</name>
    <name type="common">Asiatic witchweed</name>
    <name type="synonym">Buchnera asiatica</name>
    <dbReference type="NCBI Taxonomy" id="4170"/>
    <lineage>
        <taxon>Eukaryota</taxon>
        <taxon>Viridiplantae</taxon>
        <taxon>Streptophyta</taxon>
        <taxon>Embryophyta</taxon>
        <taxon>Tracheophyta</taxon>
        <taxon>Spermatophyta</taxon>
        <taxon>Magnoliopsida</taxon>
        <taxon>eudicotyledons</taxon>
        <taxon>Gunneridae</taxon>
        <taxon>Pentapetalae</taxon>
        <taxon>asterids</taxon>
        <taxon>lamiids</taxon>
        <taxon>Lamiales</taxon>
        <taxon>Orobanchaceae</taxon>
        <taxon>Buchnereae</taxon>
        <taxon>Striga</taxon>
    </lineage>
</organism>
<keyword evidence="3" id="KW-1185">Reference proteome</keyword>
<protein>
    <submittedName>
        <fullName evidence="2">Glucose 1-dehydrogenase</fullName>
    </submittedName>
</protein>
<evidence type="ECO:0000313" key="2">
    <source>
        <dbReference type="EMBL" id="GER28588.1"/>
    </source>
</evidence>
<evidence type="ECO:0000256" key="1">
    <source>
        <dbReference type="SAM" id="MobiDB-lite"/>
    </source>
</evidence>
<feature type="region of interest" description="Disordered" evidence="1">
    <location>
        <begin position="25"/>
        <end position="66"/>
    </location>
</feature>